<keyword evidence="3" id="KW-1133">Transmembrane helix</keyword>
<keyword evidence="3" id="KW-0472">Membrane</keyword>
<evidence type="ECO:0000259" key="4">
    <source>
        <dbReference type="Pfam" id="PF00150"/>
    </source>
</evidence>
<proteinExistence type="predicted"/>
<dbReference type="InterPro" id="IPR018087">
    <property type="entry name" value="Glyco_hydro_5_CS"/>
</dbReference>
<dbReference type="GO" id="GO:0004553">
    <property type="term" value="F:hydrolase activity, hydrolyzing O-glycosyl compounds"/>
    <property type="evidence" value="ECO:0007669"/>
    <property type="project" value="InterPro"/>
</dbReference>
<dbReference type="InterPro" id="IPR017853">
    <property type="entry name" value="GH"/>
</dbReference>
<dbReference type="GO" id="GO:0000272">
    <property type="term" value="P:polysaccharide catabolic process"/>
    <property type="evidence" value="ECO:0007669"/>
    <property type="project" value="InterPro"/>
</dbReference>
<name>A0A6C0K4B6_9ZZZZ</name>
<dbReference type="PANTHER" id="PTHR35923:SF4">
    <property type="entry name" value="GLYCOSIDE HYDROLASE FAMILY 5 DOMAIN-CONTAINING PROTEIN"/>
    <property type="match status" value="1"/>
</dbReference>
<keyword evidence="3" id="KW-0812">Transmembrane</keyword>
<keyword evidence="2" id="KW-0326">Glycosidase</keyword>
<dbReference type="EMBL" id="MN740786">
    <property type="protein sequence ID" value="QHU11547.1"/>
    <property type="molecule type" value="Genomic_DNA"/>
</dbReference>
<feature type="transmembrane region" description="Helical" evidence="3">
    <location>
        <begin position="5"/>
        <end position="22"/>
    </location>
</feature>
<accession>A0A6C0K4B6</accession>
<evidence type="ECO:0000256" key="3">
    <source>
        <dbReference type="SAM" id="Phobius"/>
    </source>
</evidence>
<evidence type="ECO:0000313" key="5">
    <source>
        <dbReference type="EMBL" id="QHU11547.1"/>
    </source>
</evidence>
<sequence length="361" mass="41942">MRFGIRFFIIIGMILISGLWGVDRFQTKENQLYFGDHRYHIRGINWFGMEAGCNCPNGLWVHDTEYYMNLLRNQGFNSIRIPFSYEVAYQLDTPIVSECVRADPYVQSFTARRYLHHLFYHARIRNMTLLLDFHRDHDQIQPFPLSMIDLDMYRNAWKNMLIEYGAYSNLIGIDVKNEPHGGISWNEWSRFVLDFIAFVDEEIPQYKGLYWVEGIEDYSDGSAWGGSFSRMGTNMGKVPNPRVVFSPHVYGVSVRGIQALYDGTWQWDTWFGFLLQYYDNLICIGEIGGYNGGPDYTWHQNVLEYLKAKGIRDFYYWCLNPDSGDTGGVLAADWTTIDSSKTTFCATLQPNPTFISFIPPS</sequence>
<dbReference type="InterPro" id="IPR001547">
    <property type="entry name" value="Glyco_hydro_5"/>
</dbReference>
<dbReference type="PANTHER" id="PTHR35923">
    <property type="entry name" value="MAJOR EXTRACELLULAR ENDOGLUCANASE"/>
    <property type="match status" value="1"/>
</dbReference>
<dbReference type="AlphaFoldDB" id="A0A6C0K4B6"/>
<dbReference type="PROSITE" id="PS00659">
    <property type="entry name" value="GLYCOSYL_HYDROL_F5"/>
    <property type="match status" value="1"/>
</dbReference>
<dbReference type="Pfam" id="PF00150">
    <property type="entry name" value="Cellulase"/>
    <property type="match status" value="1"/>
</dbReference>
<dbReference type="SUPFAM" id="SSF51445">
    <property type="entry name" value="(Trans)glycosidases"/>
    <property type="match status" value="1"/>
</dbReference>
<protein>
    <recommendedName>
        <fullName evidence="4">Glycoside hydrolase family 5 domain-containing protein</fullName>
    </recommendedName>
</protein>
<reference evidence="5" key="1">
    <citation type="journal article" date="2020" name="Nature">
        <title>Giant virus diversity and host interactions through global metagenomics.</title>
        <authorList>
            <person name="Schulz F."/>
            <person name="Roux S."/>
            <person name="Paez-Espino D."/>
            <person name="Jungbluth S."/>
            <person name="Walsh D.A."/>
            <person name="Denef V.J."/>
            <person name="McMahon K.D."/>
            <person name="Konstantinidis K.T."/>
            <person name="Eloe-Fadrosh E.A."/>
            <person name="Kyrpides N.C."/>
            <person name="Woyke T."/>
        </authorList>
    </citation>
    <scope>NUCLEOTIDE SEQUENCE</scope>
    <source>
        <strain evidence="5">GVMAG-S-1101169-75</strain>
    </source>
</reference>
<evidence type="ECO:0000256" key="2">
    <source>
        <dbReference type="ARBA" id="ARBA00023295"/>
    </source>
</evidence>
<evidence type="ECO:0000256" key="1">
    <source>
        <dbReference type="ARBA" id="ARBA00022801"/>
    </source>
</evidence>
<feature type="domain" description="Glycoside hydrolase family 5" evidence="4">
    <location>
        <begin position="43"/>
        <end position="322"/>
    </location>
</feature>
<keyword evidence="1" id="KW-0378">Hydrolase</keyword>
<dbReference type="Gene3D" id="3.20.20.80">
    <property type="entry name" value="Glycosidases"/>
    <property type="match status" value="1"/>
</dbReference>
<organism evidence="5">
    <name type="scientific">viral metagenome</name>
    <dbReference type="NCBI Taxonomy" id="1070528"/>
    <lineage>
        <taxon>unclassified sequences</taxon>
        <taxon>metagenomes</taxon>
        <taxon>organismal metagenomes</taxon>
    </lineage>
</organism>